<protein>
    <submittedName>
        <fullName evidence="1">Uncharacterized protein</fullName>
    </submittedName>
</protein>
<accession>A0A6A7VTI9</accession>
<organism evidence="1 2">
    <name type="scientific">Segatella copri</name>
    <dbReference type="NCBI Taxonomy" id="165179"/>
    <lineage>
        <taxon>Bacteria</taxon>
        <taxon>Pseudomonadati</taxon>
        <taxon>Bacteroidota</taxon>
        <taxon>Bacteroidia</taxon>
        <taxon>Bacteroidales</taxon>
        <taxon>Prevotellaceae</taxon>
        <taxon>Segatella</taxon>
    </lineage>
</organism>
<reference evidence="1 2" key="1">
    <citation type="submission" date="2019-09" db="EMBL/GenBank/DDBJ databases">
        <title>Distinct polysaccharide growth profiles of human intestinal Prevotella copri isolates.</title>
        <authorList>
            <person name="Fehlner-Peach H."/>
            <person name="Magnabosco C."/>
            <person name="Raghavan V."/>
            <person name="Scher J.U."/>
            <person name="Tett A."/>
            <person name="Cox L.M."/>
            <person name="Gottsegen C."/>
            <person name="Watters A."/>
            <person name="Wiltshire- Gordon J.D."/>
            <person name="Segata N."/>
            <person name="Bonneau R."/>
            <person name="Littman D.R."/>
        </authorList>
    </citation>
    <scope>NUCLEOTIDE SEQUENCE [LARGE SCALE GENOMIC DNA]</scope>
    <source>
        <strain evidence="2">iK21513</strain>
    </source>
</reference>
<evidence type="ECO:0000313" key="1">
    <source>
        <dbReference type="EMBL" id="MQN10987.1"/>
    </source>
</evidence>
<sequence>MKNIYHIHQSSNSYWDSRWTDTDYYLCDSEDEYQQKLAEYTEKRKQIEKEFKENPTELSKSRALFLQLSKEQKVHASEYYYGHEWCGKEFDAFGFCWSERLERSTHYKYFLKPGSVTNESVSSAVGRFTGYGS</sequence>
<dbReference type="EMBL" id="VZCY01000115">
    <property type="protein sequence ID" value="MQN10987.1"/>
    <property type="molecule type" value="Genomic_DNA"/>
</dbReference>
<comment type="caution">
    <text evidence="1">The sequence shown here is derived from an EMBL/GenBank/DDBJ whole genome shotgun (WGS) entry which is preliminary data.</text>
</comment>
<dbReference type="AlphaFoldDB" id="A0A6A7VTI9"/>
<proteinExistence type="predicted"/>
<dbReference type="RefSeq" id="WP_153080281.1">
    <property type="nucleotide sequence ID" value="NZ_JAHRGJ010000006.1"/>
</dbReference>
<evidence type="ECO:0000313" key="2">
    <source>
        <dbReference type="Proteomes" id="UP000406735"/>
    </source>
</evidence>
<dbReference type="Proteomes" id="UP000406735">
    <property type="component" value="Unassembled WGS sequence"/>
</dbReference>
<gene>
    <name evidence="1" type="ORF">F7D97_13920</name>
</gene>
<name>A0A6A7VTI9_9BACT</name>